<sequence length="8" mass="941">VGFGDYQR</sequence>
<organism evidence="1 2">
    <name type="scientific">Cephalotus follicularis</name>
    <name type="common">Albany pitcher plant</name>
    <dbReference type="NCBI Taxonomy" id="3775"/>
    <lineage>
        <taxon>Eukaryota</taxon>
        <taxon>Viridiplantae</taxon>
        <taxon>Streptophyta</taxon>
        <taxon>Embryophyta</taxon>
        <taxon>Tracheophyta</taxon>
        <taxon>Spermatophyta</taxon>
        <taxon>Magnoliopsida</taxon>
        <taxon>eudicotyledons</taxon>
        <taxon>Gunneridae</taxon>
        <taxon>Pentapetalae</taxon>
        <taxon>rosids</taxon>
        <taxon>fabids</taxon>
        <taxon>Oxalidales</taxon>
        <taxon>Cephalotaceae</taxon>
        <taxon>Cephalotus</taxon>
    </lineage>
</organism>
<evidence type="ECO:0000313" key="2">
    <source>
        <dbReference type="Proteomes" id="UP000187406"/>
    </source>
</evidence>
<reference evidence="2" key="1">
    <citation type="submission" date="2016-04" db="EMBL/GenBank/DDBJ databases">
        <title>Cephalotus genome sequencing.</title>
        <authorList>
            <person name="Fukushima K."/>
            <person name="Hasebe M."/>
            <person name="Fang X."/>
        </authorList>
    </citation>
    <scope>NUCLEOTIDE SEQUENCE [LARGE SCALE GENOMIC DNA]</scope>
    <source>
        <strain evidence="2">cv. St1</strain>
    </source>
</reference>
<dbReference type="OrthoDB" id="1716743at2759"/>
<dbReference type="EMBL" id="BDDD01000070">
    <property type="protein sequence ID" value="GAV58480.1"/>
    <property type="molecule type" value="Genomic_DNA"/>
</dbReference>
<feature type="non-terminal residue" evidence="1">
    <location>
        <position position="1"/>
    </location>
</feature>
<keyword evidence="2" id="KW-1185">Reference proteome</keyword>
<name>A0A1Q3AS66_CEPFO</name>
<comment type="caution">
    <text evidence="1">The sequence shown here is derived from an EMBL/GenBank/DDBJ whole genome shotgun (WGS) entry which is preliminary data.</text>
</comment>
<proteinExistence type="predicted"/>
<gene>
    <name evidence="1" type="ORF">CFOL_v3_02013</name>
</gene>
<dbReference type="Proteomes" id="UP000187406">
    <property type="component" value="Unassembled WGS sequence"/>
</dbReference>
<protein>
    <submittedName>
        <fullName evidence="1">Transpos_assoc domain-containing protein</fullName>
    </submittedName>
</protein>
<evidence type="ECO:0000313" key="1">
    <source>
        <dbReference type="EMBL" id="GAV58480.1"/>
    </source>
</evidence>
<accession>A0A1Q3AS66</accession>